<keyword evidence="3" id="KW-1185">Reference proteome</keyword>
<proteinExistence type="predicted"/>
<evidence type="ECO:0000313" key="3">
    <source>
        <dbReference type="Proteomes" id="UP001596150"/>
    </source>
</evidence>
<dbReference type="SUPFAM" id="SSF51735">
    <property type="entry name" value="NAD(P)-binding Rossmann-fold domains"/>
    <property type="match status" value="1"/>
</dbReference>
<dbReference type="PANTHER" id="PTHR48079">
    <property type="entry name" value="PROTEIN YEEZ"/>
    <property type="match status" value="1"/>
</dbReference>
<feature type="domain" description="NAD-dependent epimerase/dehydratase" evidence="1">
    <location>
        <begin position="30"/>
        <end position="193"/>
    </location>
</feature>
<accession>A0ABW0PUZ2</accession>
<dbReference type="Proteomes" id="UP001596150">
    <property type="component" value="Unassembled WGS sequence"/>
</dbReference>
<gene>
    <name evidence="2" type="ORF">ACFPP9_06130</name>
</gene>
<dbReference type="RefSeq" id="WP_266342399.1">
    <property type="nucleotide sequence ID" value="NZ_JAPKNH010000001.1"/>
</dbReference>
<dbReference type="InterPro" id="IPR051783">
    <property type="entry name" value="NAD(P)-dependent_oxidoreduct"/>
</dbReference>
<evidence type="ECO:0000259" key="1">
    <source>
        <dbReference type="Pfam" id="PF01370"/>
    </source>
</evidence>
<dbReference type="InterPro" id="IPR001509">
    <property type="entry name" value="Epimerase_deHydtase"/>
</dbReference>
<dbReference type="Gene3D" id="3.40.50.720">
    <property type="entry name" value="NAD(P)-binding Rossmann-like Domain"/>
    <property type="match status" value="1"/>
</dbReference>
<dbReference type="InterPro" id="IPR036291">
    <property type="entry name" value="NAD(P)-bd_dom_sf"/>
</dbReference>
<protein>
    <submittedName>
        <fullName evidence="2">NAD-dependent epimerase/dehydratase family protein</fullName>
    </submittedName>
</protein>
<sequence length="359" mass="37603">MSEAMPEIMSDPISPKPDRMPAFVKPRCPVLVTGATGFIGSVVAARLAAGAFAVRAGTRRSPSTTNSPEGLVPIPCDLDDRAQMRGAVADVKLVVHAAYGDEAAMVAQCRTLLDAMSDANIERLIYFSSIAVYGERTGAIDETMPPVGSLGTYARAKLACEALVSAWASDAAHPGRRALILRPGIVYGTGSVFWTDKLAERIVAGAWADFGPAADGPAALVHVDDIGAVVAEASLRLTRDASGWGRVTILTLVGPETPSWNAYFAALTQRIGAPKLPRLGGFGLAVRQFVAVLSKIGHRLGLPVSRRAALAPTRAEMAIFGRKAIYRTDAAAALGLASRTGLAEGLARTIVKQPPQPKA</sequence>
<dbReference type="EMBL" id="JBHSML010000003">
    <property type="protein sequence ID" value="MFC5515342.1"/>
    <property type="molecule type" value="Genomic_DNA"/>
</dbReference>
<name>A0ABW0PUZ2_9HYPH</name>
<organism evidence="2 3">
    <name type="scientific">Kaistia terrae</name>
    <dbReference type="NCBI Taxonomy" id="537017"/>
    <lineage>
        <taxon>Bacteria</taxon>
        <taxon>Pseudomonadati</taxon>
        <taxon>Pseudomonadota</taxon>
        <taxon>Alphaproteobacteria</taxon>
        <taxon>Hyphomicrobiales</taxon>
        <taxon>Kaistiaceae</taxon>
        <taxon>Kaistia</taxon>
    </lineage>
</organism>
<dbReference type="Pfam" id="PF01370">
    <property type="entry name" value="Epimerase"/>
    <property type="match status" value="1"/>
</dbReference>
<reference evidence="3" key="1">
    <citation type="journal article" date="2019" name="Int. J. Syst. Evol. Microbiol.">
        <title>The Global Catalogue of Microorganisms (GCM) 10K type strain sequencing project: providing services to taxonomists for standard genome sequencing and annotation.</title>
        <authorList>
            <consortium name="The Broad Institute Genomics Platform"/>
            <consortium name="The Broad Institute Genome Sequencing Center for Infectious Disease"/>
            <person name="Wu L."/>
            <person name="Ma J."/>
        </authorList>
    </citation>
    <scope>NUCLEOTIDE SEQUENCE [LARGE SCALE GENOMIC DNA]</scope>
    <source>
        <strain evidence="3">KACC 12633</strain>
    </source>
</reference>
<dbReference type="PANTHER" id="PTHR48079:SF6">
    <property type="entry name" value="NAD(P)-BINDING DOMAIN-CONTAINING PROTEIN-RELATED"/>
    <property type="match status" value="1"/>
</dbReference>
<comment type="caution">
    <text evidence="2">The sequence shown here is derived from an EMBL/GenBank/DDBJ whole genome shotgun (WGS) entry which is preliminary data.</text>
</comment>
<evidence type="ECO:0000313" key="2">
    <source>
        <dbReference type="EMBL" id="MFC5515342.1"/>
    </source>
</evidence>